<sequence length="142" mass="16051">MSRFDERCPIFTLPLISPLIFENAASDARDHCANERNFLSWLRLSIYLAIIAMAIVLSFQLHSPASAIERRMALPLGLIFWIMAVLCLFTGLGNYFKTIERYRVKRALVQSGYKTQIIIAIVSVTIIATCVFLLAQPPRESS</sequence>
<name>A0A3N4LFD9_9PEZI</name>
<proteinExistence type="predicted"/>
<gene>
    <name evidence="7" type="ORF">L211DRAFT_794277</name>
</gene>
<reference evidence="7 8" key="1">
    <citation type="journal article" date="2018" name="Nat. Ecol. Evol.">
        <title>Pezizomycetes genomes reveal the molecular basis of ectomycorrhizal truffle lifestyle.</title>
        <authorList>
            <person name="Murat C."/>
            <person name="Payen T."/>
            <person name="Noel B."/>
            <person name="Kuo A."/>
            <person name="Morin E."/>
            <person name="Chen J."/>
            <person name="Kohler A."/>
            <person name="Krizsan K."/>
            <person name="Balestrini R."/>
            <person name="Da Silva C."/>
            <person name="Montanini B."/>
            <person name="Hainaut M."/>
            <person name="Levati E."/>
            <person name="Barry K.W."/>
            <person name="Belfiori B."/>
            <person name="Cichocki N."/>
            <person name="Clum A."/>
            <person name="Dockter R.B."/>
            <person name="Fauchery L."/>
            <person name="Guy J."/>
            <person name="Iotti M."/>
            <person name="Le Tacon F."/>
            <person name="Lindquist E.A."/>
            <person name="Lipzen A."/>
            <person name="Malagnac F."/>
            <person name="Mello A."/>
            <person name="Molinier V."/>
            <person name="Miyauchi S."/>
            <person name="Poulain J."/>
            <person name="Riccioni C."/>
            <person name="Rubini A."/>
            <person name="Sitrit Y."/>
            <person name="Splivallo R."/>
            <person name="Traeger S."/>
            <person name="Wang M."/>
            <person name="Zifcakova L."/>
            <person name="Wipf D."/>
            <person name="Zambonelli A."/>
            <person name="Paolocci F."/>
            <person name="Nowrousian M."/>
            <person name="Ottonello S."/>
            <person name="Baldrian P."/>
            <person name="Spatafora J.W."/>
            <person name="Henrissat B."/>
            <person name="Nagy L.G."/>
            <person name="Aury J.M."/>
            <person name="Wincker P."/>
            <person name="Grigoriev I.V."/>
            <person name="Bonfante P."/>
            <person name="Martin F.M."/>
        </authorList>
    </citation>
    <scope>NUCLEOTIDE SEQUENCE [LARGE SCALE GENOMIC DNA]</scope>
    <source>
        <strain evidence="7 8">ATCC MYA-4762</strain>
    </source>
</reference>
<dbReference type="GO" id="GO:0012505">
    <property type="term" value="C:endomembrane system"/>
    <property type="evidence" value="ECO:0007669"/>
    <property type="project" value="UniProtKB-SubCell"/>
</dbReference>
<comment type="subcellular location">
    <subcellularLocation>
        <location evidence="1">Endomembrane system</location>
        <topology evidence="1">Multi-pass membrane protein</topology>
    </subcellularLocation>
</comment>
<dbReference type="EMBL" id="ML121589">
    <property type="protein sequence ID" value="RPB19401.1"/>
    <property type="molecule type" value="Genomic_DNA"/>
</dbReference>
<accession>A0A3N4LFD9</accession>
<protein>
    <recommendedName>
        <fullName evidence="6">DUF202 domain-containing protein</fullName>
    </recommendedName>
</protein>
<dbReference type="PANTHER" id="PTHR34187:SF3">
    <property type="entry name" value="DUF DOMAIN PROTEIN (AFU_ORTHOLOGUE AFUA_6G11150)"/>
    <property type="match status" value="1"/>
</dbReference>
<evidence type="ECO:0000256" key="1">
    <source>
        <dbReference type="ARBA" id="ARBA00004127"/>
    </source>
</evidence>
<evidence type="ECO:0000256" key="5">
    <source>
        <dbReference type="SAM" id="Phobius"/>
    </source>
</evidence>
<evidence type="ECO:0000256" key="3">
    <source>
        <dbReference type="ARBA" id="ARBA00022989"/>
    </source>
</evidence>
<organism evidence="7 8">
    <name type="scientific">Terfezia boudieri ATCC MYA-4762</name>
    <dbReference type="NCBI Taxonomy" id="1051890"/>
    <lineage>
        <taxon>Eukaryota</taxon>
        <taxon>Fungi</taxon>
        <taxon>Dikarya</taxon>
        <taxon>Ascomycota</taxon>
        <taxon>Pezizomycotina</taxon>
        <taxon>Pezizomycetes</taxon>
        <taxon>Pezizales</taxon>
        <taxon>Pezizaceae</taxon>
        <taxon>Terfezia</taxon>
    </lineage>
</organism>
<dbReference type="OrthoDB" id="5525680at2759"/>
<keyword evidence="3 5" id="KW-1133">Transmembrane helix</keyword>
<evidence type="ECO:0000256" key="2">
    <source>
        <dbReference type="ARBA" id="ARBA00022692"/>
    </source>
</evidence>
<keyword evidence="8" id="KW-1185">Reference proteome</keyword>
<dbReference type="Proteomes" id="UP000267821">
    <property type="component" value="Unassembled WGS sequence"/>
</dbReference>
<evidence type="ECO:0000313" key="8">
    <source>
        <dbReference type="Proteomes" id="UP000267821"/>
    </source>
</evidence>
<feature type="transmembrane region" description="Helical" evidence="5">
    <location>
        <begin position="116"/>
        <end position="135"/>
    </location>
</feature>
<keyword evidence="4 5" id="KW-0472">Membrane</keyword>
<dbReference type="PANTHER" id="PTHR34187">
    <property type="entry name" value="FGR18P"/>
    <property type="match status" value="1"/>
</dbReference>
<dbReference type="InterPro" id="IPR052053">
    <property type="entry name" value="IM_YidH-like"/>
</dbReference>
<feature type="transmembrane region" description="Helical" evidence="5">
    <location>
        <begin position="38"/>
        <end position="61"/>
    </location>
</feature>
<dbReference type="Pfam" id="PF02656">
    <property type="entry name" value="DUF202"/>
    <property type="match status" value="1"/>
</dbReference>
<dbReference type="InParanoid" id="A0A3N4LFD9"/>
<evidence type="ECO:0000256" key="4">
    <source>
        <dbReference type="ARBA" id="ARBA00023136"/>
    </source>
</evidence>
<evidence type="ECO:0000313" key="7">
    <source>
        <dbReference type="EMBL" id="RPB19401.1"/>
    </source>
</evidence>
<evidence type="ECO:0000259" key="6">
    <source>
        <dbReference type="Pfam" id="PF02656"/>
    </source>
</evidence>
<dbReference type="InterPro" id="IPR003807">
    <property type="entry name" value="DUF202"/>
</dbReference>
<keyword evidence="2 5" id="KW-0812">Transmembrane</keyword>
<feature type="transmembrane region" description="Helical" evidence="5">
    <location>
        <begin position="73"/>
        <end position="96"/>
    </location>
</feature>
<feature type="domain" description="DUF202" evidence="6">
    <location>
        <begin position="29"/>
        <end position="99"/>
    </location>
</feature>
<dbReference type="AlphaFoldDB" id="A0A3N4LFD9"/>